<comment type="cofactor">
    <cofactor evidence="8">
        <name>Zn(2+)</name>
        <dbReference type="ChEBI" id="CHEBI:29105"/>
    </cofactor>
    <text evidence="8">Binds 1 zinc ion.</text>
</comment>
<evidence type="ECO:0000259" key="10">
    <source>
        <dbReference type="PROSITE" id="PS51161"/>
    </source>
</evidence>
<evidence type="ECO:0000256" key="3">
    <source>
        <dbReference type="ARBA" id="ARBA00022771"/>
    </source>
</evidence>
<comment type="function">
    <text evidence="8">Negatively regulates transcription of bacterial ribonucleotide reductase nrd genes and operons by binding to NrdR-boxes.</text>
</comment>
<dbReference type="PROSITE" id="PS51161">
    <property type="entry name" value="ATP_CONE"/>
    <property type="match status" value="1"/>
</dbReference>
<keyword evidence="8" id="KW-0479">Metal-binding</keyword>
<keyword evidence="8" id="KW-0862">Zinc</keyword>
<dbReference type="GO" id="GO:0005524">
    <property type="term" value="F:ATP binding"/>
    <property type="evidence" value="ECO:0007669"/>
    <property type="project" value="UniProtKB-UniRule"/>
</dbReference>
<dbReference type="GO" id="GO:0008270">
    <property type="term" value="F:zinc ion binding"/>
    <property type="evidence" value="ECO:0007669"/>
    <property type="project" value="UniProtKB-UniRule"/>
</dbReference>
<evidence type="ECO:0000256" key="7">
    <source>
        <dbReference type="ARBA" id="ARBA00023163"/>
    </source>
</evidence>
<keyword evidence="1 8" id="KW-0678">Repressor</keyword>
<proteinExistence type="inferred from homology"/>
<accession>A0A6J4VUA8</accession>
<name>A0A6J4VUA8_9BACT</name>
<dbReference type="HAMAP" id="MF_00440">
    <property type="entry name" value="NrdR"/>
    <property type="match status" value="1"/>
</dbReference>
<dbReference type="Pfam" id="PF22811">
    <property type="entry name" value="Zn_ribbon_NrdR"/>
    <property type="match status" value="1"/>
</dbReference>
<feature type="region of interest" description="Disordered" evidence="9">
    <location>
        <begin position="173"/>
        <end position="198"/>
    </location>
</feature>
<evidence type="ECO:0000256" key="1">
    <source>
        <dbReference type="ARBA" id="ARBA00022491"/>
    </source>
</evidence>
<evidence type="ECO:0000313" key="11">
    <source>
        <dbReference type="EMBL" id="CAA9583128.1"/>
    </source>
</evidence>
<feature type="region of interest" description="Disordered" evidence="9">
    <location>
        <begin position="1"/>
        <end position="20"/>
    </location>
</feature>
<dbReference type="InterPro" id="IPR055173">
    <property type="entry name" value="NrdR-like_N"/>
</dbReference>
<dbReference type="EMBL" id="CADCWF010000360">
    <property type="protein sequence ID" value="CAA9583128.1"/>
    <property type="molecule type" value="Genomic_DNA"/>
</dbReference>
<dbReference type="PANTHER" id="PTHR30455:SF2">
    <property type="entry name" value="TRANSCRIPTIONAL REPRESSOR NRDR"/>
    <property type="match status" value="1"/>
</dbReference>
<feature type="compositionally biased region" description="Gly residues" evidence="9">
    <location>
        <begin position="179"/>
        <end position="189"/>
    </location>
</feature>
<dbReference type="NCBIfam" id="TIGR00244">
    <property type="entry name" value="transcriptional regulator NrdR"/>
    <property type="match status" value="1"/>
</dbReference>
<keyword evidence="7 8" id="KW-0804">Transcription</keyword>
<dbReference type="GO" id="GO:0045892">
    <property type="term" value="P:negative regulation of DNA-templated transcription"/>
    <property type="evidence" value="ECO:0007669"/>
    <property type="project" value="UniProtKB-UniRule"/>
</dbReference>
<evidence type="ECO:0000256" key="8">
    <source>
        <dbReference type="HAMAP-Rule" id="MF_00440"/>
    </source>
</evidence>
<dbReference type="Pfam" id="PF03477">
    <property type="entry name" value="ATP-cone"/>
    <property type="match status" value="1"/>
</dbReference>
<keyword evidence="2 8" id="KW-0547">Nucleotide-binding</keyword>
<dbReference type="InterPro" id="IPR005144">
    <property type="entry name" value="ATP-cone_dom"/>
</dbReference>
<reference evidence="11" key="1">
    <citation type="submission" date="2020-02" db="EMBL/GenBank/DDBJ databases">
        <authorList>
            <person name="Meier V. D."/>
        </authorList>
    </citation>
    <scope>NUCLEOTIDE SEQUENCE</scope>
    <source>
        <strain evidence="11">AVDCRST_MAG59</strain>
    </source>
</reference>
<feature type="domain" description="ATP-cone" evidence="10">
    <location>
        <begin position="76"/>
        <end position="166"/>
    </location>
</feature>
<organism evidence="11">
    <name type="scientific">uncultured Thermomicrobiales bacterium</name>
    <dbReference type="NCBI Taxonomy" id="1645740"/>
    <lineage>
        <taxon>Bacteria</taxon>
        <taxon>Pseudomonadati</taxon>
        <taxon>Thermomicrobiota</taxon>
        <taxon>Thermomicrobia</taxon>
        <taxon>Thermomicrobiales</taxon>
        <taxon>environmental samples</taxon>
    </lineage>
</organism>
<evidence type="ECO:0000256" key="5">
    <source>
        <dbReference type="ARBA" id="ARBA00023015"/>
    </source>
</evidence>
<comment type="similarity">
    <text evidence="8">Belongs to the NrdR family.</text>
</comment>
<dbReference type="InterPro" id="IPR003796">
    <property type="entry name" value="RNR_NrdR-like"/>
</dbReference>
<keyword evidence="4 8" id="KW-0067">ATP-binding</keyword>
<gene>
    <name evidence="8" type="primary">nrdR</name>
    <name evidence="11" type="ORF">AVDCRST_MAG59-5070</name>
</gene>
<keyword evidence="3 8" id="KW-0863">Zinc-finger</keyword>
<evidence type="ECO:0000256" key="6">
    <source>
        <dbReference type="ARBA" id="ARBA00023125"/>
    </source>
</evidence>
<dbReference type="AlphaFoldDB" id="A0A6J4VUA8"/>
<keyword evidence="6 8" id="KW-0238">DNA-binding</keyword>
<evidence type="ECO:0000256" key="9">
    <source>
        <dbReference type="SAM" id="MobiDB-lite"/>
    </source>
</evidence>
<feature type="zinc finger region" evidence="8">
    <location>
        <begin position="30"/>
        <end position="61"/>
    </location>
</feature>
<keyword evidence="5 8" id="KW-0805">Transcription regulation</keyword>
<dbReference type="GO" id="GO:0003677">
    <property type="term" value="F:DNA binding"/>
    <property type="evidence" value="ECO:0007669"/>
    <property type="project" value="UniProtKB-KW"/>
</dbReference>
<dbReference type="PANTHER" id="PTHR30455">
    <property type="entry name" value="TRANSCRIPTIONAL REPRESSOR NRDR"/>
    <property type="match status" value="1"/>
</dbReference>
<sequence length="198" mass="21393">MPPTAVPGRQALGALPEPPAGWHHGRAMKCPYCHTGDSRVTDSRELGGGSSIRRRRECPNCGRRFTTYERIEGSGLVVVKKDGRRQEFDPAKLRQKLRVALTKRPVGEAEIEGLIGRVEGLLLARGTAEVPSTAIGEAVLKELKELDEVAYIRFASVYRHFTDLDDLMRAVESMREPGPGSGPGPGQSAGPGRPEGAA</sequence>
<evidence type="ECO:0000256" key="2">
    <source>
        <dbReference type="ARBA" id="ARBA00022741"/>
    </source>
</evidence>
<evidence type="ECO:0000256" key="4">
    <source>
        <dbReference type="ARBA" id="ARBA00022840"/>
    </source>
</evidence>
<protein>
    <recommendedName>
        <fullName evidence="8">Transcriptional repressor NrdR</fullName>
    </recommendedName>
</protein>